<dbReference type="Gene3D" id="1.10.3730.20">
    <property type="match status" value="1"/>
</dbReference>
<comment type="subcellular location">
    <subcellularLocation>
        <location evidence="1 7">Membrane</location>
        <topology evidence="1 7">Multi-pass membrane protein</topology>
    </subcellularLocation>
</comment>
<feature type="transmembrane region" description="Helical" evidence="7">
    <location>
        <begin position="325"/>
        <end position="343"/>
    </location>
</feature>
<dbReference type="SUPFAM" id="SSF103481">
    <property type="entry name" value="Multidrug resistance efflux transporter EmrE"/>
    <property type="match status" value="1"/>
</dbReference>
<dbReference type="PANTHER" id="PTHR31376">
    <property type="entry name" value="OS09G0467300 PROTEIN-RELATED"/>
    <property type="match status" value="1"/>
</dbReference>
<comment type="caution">
    <text evidence="8">The sequence shown here is derived from an EMBL/GenBank/DDBJ whole genome shotgun (WGS) entry which is preliminary data.</text>
</comment>
<sequence length="372" mass="41045">MARDMSEAVNSSTMEVAEKEPSKMIPVTKRLLFLLNCILFTVGSCGGPLVLRVYYLHGGASIWLNSLLQSVGWPLNLIPLAISYLYRRSKNPNTRFFYIDLPLFLASSFAGLISGSGNYLYSYGLGRLPVSTASLILSSQLAFVALFSYILVRQKFTPYTINAIFLLTVGAGVLAMHSSNDKPKGETRKQYAVGFAMAVIAAILMGILLPFLELVYKKSRQQVTYTLVIEIQMVFLFFATIFSTIGMIASNDYKDIVEEARNFGLGKAKYCHVLVWGSVSYQLLTLGMAGVIFCGSSMLGGIMFSCFLPIVEVLAVVFFHEKFQAEKAVSLGLSLWGFLSYFYGEARANREMMTNNEPTTTTTSSPNPIANV</sequence>
<evidence type="ECO:0000256" key="6">
    <source>
        <dbReference type="ARBA" id="ARBA00023136"/>
    </source>
</evidence>
<keyword evidence="9" id="KW-1185">Reference proteome</keyword>
<evidence type="ECO:0000256" key="2">
    <source>
        <dbReference type="ARBA" id="ARBA00006213"/>
    </source>
</evidence>
<dbReference type="GO" id="GO:0015211">
    <property type="term" value="F:purine nucleoside transmembrane transporter activity"/>
    <property type="evidence" value="ECO:0007669"/>
    <property type="project" value="UniProtKB-UniRule"/>
</dbReference>
<evidence type="ECO:0000256" key="3">
    <source>
        <dbReference type="ARBA" id="ARBA00022448"/>
    </source>
</evidence>
<keyword evidence="5 7" id="KW-1133">Transmembrane helix</keyword>
<accession>A0AAV8T827</accession>
<feature type="transmembrane region" description="Helical" evidence="7">
    <location>
        <begin position="273"/>
        <end position="294"/>
    </location>
</feature>
<feature type="transmembrane region" description="Helical" evidence="7">
    <location>
        <begin position="159"/>
        <end position="179"/>
    </location>
</feature>
<name>A0AAV8T827_9ROSI</name>
<feature type="transmembrane region" description="Helical" evidence="7">
    <location>
        <begin position="67"/>
        <end position="86"/>
    </location>
</feature>
<keyword evidence="6 7" id="KW-0472">Membrane</keyword>
<dbReference type="GO" id="GO:0016020">
    <property type="term" value="C:membrane"/>
    <property type="evidence" value="ECO:0007669"/>
    <property type="project" value="UniProtKB-SubCell"/>
</dbReference>
<feature type="transmembrane region" description="Helical" evidence="7">
    <location>
        <begin position="98"/>
        <end position="121"/>
    </location>
</feature>
<protein>
    <recommendedName>
        <fullName evidence="7">Probable purine permease</fullName>
    </recommendedName>
</protein>
<comment type="similarity">
    <text evidence="2 7">Belongs to the purine permeases (TC 2.A.7.14) family.</text>
</comment>
<dbReference type="GO" id="GO:0005345">
    <property type="term" value="F:purine nucleobase transmembrane transporter activity"/>
    <property type="evidence" value="ECO:0007669"/>
    <property type="project" value="UniProtKB-UniRule"/>
</dbReference>
<organism evidence="8 9">
    <name type="scientific">Erythroxylum novogranatense</name>
    <dbReference type="NCBI Taxonomy" id="1862640"/>
    <lineage>
        <taxon>Eukaryota</taxon>
        <taxon>Viridiplantae</taxon>
        <taxon>Streptophyta</taxon>
        <taxon>Embryophyta</taxon>
        <taxon>Tracheophyta</taxon>
        <taxon>Spermatophyta</taxon>
        <taxon>Magnoliopsida</taxon>
        <taxon>eudicotyledons</taxon>
        <taxon>Gunneridae</taxon>
        <taxon>Pentapetalae</taxon>
        <taxon>rosids</taxon>
        <taxon>fabids</taxon>
        <taxon>Malpighiales</taxon>
        <taxon>Erythroxylaceae</taxon>
        <taxon>Erythroxylum</taxon>
    </lineage>
</organism>
<evidence type="ECO:0000313" key="9">
    <source>
        <dbReference type="Proteomes" id="UP001159364"/>
    </source>
</evidence>
<proteinExistence type="inferred from homology"/>
<dbReference type="InterPro" id="IPR037185">
    <property type="entry name" value="EmrE-like"/>
</dbReference>
<keyword evidence="4 7" id="KW-0812">Transmembrane</keyword>
<gene>
    <name evidence="8" type="ORF">K2173_007980</name>
</gene>
<dbReference type="InterPro" id="IPR030182">
    <property type="entry name" value="PUP_plant"/>
</dbReference>
<evidence type="ECO:0000313" key="8">
    <source>
        <dbReference type="EMBL" id="KAJ8762541.1"/>
    </source>
</evidence>
<feature type="transmembrane region" description="Helical" evidence="7">
    <location>
        <begin position="191"/>
        <end position="212"/>
    </location>
</feature>
<evidence type="ECO:0000256" key="4">
    <source>
        <dbReference type="ARBA" id="ARBA00022692"/>
    </source>
</evidence>
<dbReference type="EMBL" id="JAIWQS010000006">
    <property type="protein sequence ID" value="KAJ8762541.1"/>
    <property type="molecule type" value="Genomic_DNA"/>
</dbReference>
<evidence type="ECO:0000256" key="7">
    <source>
        <dbReference type="RuleBase" id="RU368015"/>
    </source>
</evidence>
<feature type="transmembrane region" description="Helical" evidence="7">
    <location>
        <begin position="31"/>
        <end position="55"/>
    </location>
</feature>
<dbReference type="Pfam" id="PF16913">
    <property type="entry name" value="PUNUT"/>
    <property type="match status" value="1"/>
</dbReference>
<feature type="transmembrane region" description="Helical" evidence="7">
    <location>
        <begin position="224"/>
        <end position="249"/>
    </location>
</feature>
<keyword evidence="3 7" id="KW-0813">Transport</keyword>
<dbReference type="PANTHER" id="PTHR31376:SF1">
    <property type="entry name" value="PURINE PERMEASE 2"/>
    <property type="match status" value="1"/>
</dbReference>
<dbReference type="Proteomes" id="UP001159364">
    <property type="component" value="Linkage Group LG06"/>
</dbReference>
<dbReference type="AlphaFoldDB" id="A0AAV8T827"/>
<feature type="transmembrane region" description="Helical" evidence="7">
    <location>
        <begin position="301"/>
        <end position="319"/>
    </location>
</feature>
<reference evidence="8 9" key="1">
    <citation type="submission" date="2021-09" db="EMBL/GenBank/DDBJ databases">
        <title>Genomic insights and catalytic innovation underlie evolution of tropane alkaloids biosynthesis.</title>
        <authorList>
            <person name="Wang Y.-J."/>
            <person name="Tian T."/>
            <person name="Huang J.-P."/>
            <person name="Huang S.-X."/>
        </authorList>
    </citation>
    <scope>NUCLEOTIDE SEQUENCE [LARGE SCALE GENOMIC DNA]</scope>
    <source>
        <strain evidence="8">KIB-2018</strain>
        <tissue evidence="8">Leaf</tissue>
    </source>
</reference>
<evidence type="ECO:0000256" key="5">
    <source>
        <dbReference type="ARBA" id="ARBA00022989"/>
    </source>
</evidence>
<evidence type="ECO:0000256" key="1">
    <source>
        <dbReference type="ARBA" id="ARBA00004141"/>
    </source>
</evidence>
<feature type="transmembrane region" description="Helical" evidence="7">
    <location>
        <begin position="133"/>
        <end position="152"/>
    </location>
</feature>